<dbReference type="PROSITE" id="PS00893">
    <property type="entry name" value="NUDIX_BOX"/>
    <property type="match status" value="1"/>
</dbReference>
<dbReference type="PANTHER" id="PTHR43046">
    <property type="entry name" value="GDP-MANNOSE MANNOSYL HYDROLASE"/>
    <property type="match status" value="1"/>
</dbReference>
<comment type="similarity">
    <text evidence="2 4">Belongs to the Nudix hydrolase family.</text>
</comment>
<comment type="caution">
    <text evidence="6">The sequence shown here is derived from an EMBL/GenBank/DDBJ whole genome shotgun (WGS) entry which is preliminary data.</text>
</comment>
<comment type="cofactor">
    <cofactor evidence="1">
        <name>Mg(2+)</name>
        <dbReference type="ChEBI" id="CHEBI:18420"/>
    </cofactor>
</comment>
<dbReference type="PRINTS" id="PR00502">
    <property type="entry name" value="NUDIXFAMILY"/>
</dbReference>
<gene>
    <name evidence="6" type="ORF">FB459_0094</name>
</gene>
<dbReference type="Pfam" id="PF00293">
    <property type="entry name" value="NUDIX"/>
    <property type="match status" value="1"/>
</dbReference>
<accession>A0A542EBK8</accession>
<dbReference type="InterPro" id="IPR000086">
    <property type="entry name" value="NUDIX_hydrolase_dom"/>
</dbReference>
<evidence type="ECO:0000313" key="6">
    <source>
        <dbReference type="EMBL" id="TQJ12732.1"/>
    </source>
</evidence>
<evidence type="ECO:0000256" key="3">
    <source>
        <dbReference type="ARBA" id="ARBA00022801"/>
    </source>
</evidence>
<evidence type="ECO:0000256" key="4">
    <source>
        <dbReference type="RuleBase" id="RU003476"/>
    </source>
</evidence>
<dbReference type="Gene3D" id="3.90.79.10">
    <property type="entry name" value="Nucleoside Triphosphate Pyrophosphohydrolase"/>
    <property type="match status" value="1"/>
</dbReference>
<dbReference type="RefSeq" id="WP_129625469.1">
    <property type="nucleotide sequence ID" value="NZ_BAABCI010000004.1"/>
</dbReference>
<dbReference type="PANTHER" id="PTHR43046:SF14">
    <property type="entry name" value="MUTT_NUDIX FAMILY PROTEIN"/>
    <property type="match status" value="1"/>
</dbReference>
<dbReference type="GO" id="GO:0016787">
    <property type="term" value="F:hydrolase activity"/>
    <property type="evidence" value="ECO:0007669"/>
    <property type="project" value="UniProtKB-KW"/>
</dbReference>
<dbReference type="AlphaFoldDB" id="A0A542EBK8"/>
<evidence type="ECO:0000256" key="1">
    <source>
        <dbReference type="ARBA" id="ARBA00001946"/>
    </source>
</evidence>
<reference evidence="6 7" key="1">
    <citation type="submission" date="2019-06" db="EMBL/GenBank/DDBJ databases">
        <title>Sequencing the genomes of 1000 actinobacteria strains.</title>
        <authorList>
            <person name="Klenk H.-P."/>
        </authorList>
    </citation>
    <scope>NUCLEOTIDE SEQUENCE [LARGE SCALE GENOMIC DNA]</scope>
    <source>
        <strain evidence="6 7">DSM 19828</strain>
    </source>
</reference>
<protein>
    <submittedName>
        <fullName evidence="6">ADP-ribose pyrophosphatase YjhB (NUDIX family)</fullName>
    </submittedName>
</protein>
<sequence>MSDEPGALQRTGFRLYRKLSPAVGQRLVRTFKPTYSLGAIALIEFDGKLLALRQAHRAGYSLPGGLIDRGEQPRDAVRREVAEETGIDIDPGDLVTVVFDPRVRHADVIFRVVCDREPEVTVASEAYDHAWLDLVGWPEADYATARILKAVRAASTVPQPGRLSAQ</sequence>
<keyword evidence="3 4" id="KW-0378">Hydrolase</keyword>
<evidence type="ECO:0000259" key="5">
    <source>
        <dbReference type="PROSITE" id="PS51462"/>
    </source>
</evidence>
<keyword evidence="7" id="KW-1185">Reference proteome</keyword>
<dbReference type="OrthoDB" id="9804442at2"/>
<organism evidence="6 7">
    <name type="scientific">Yimella lutea</name>
    <dbReference type="NCBI Taxonomy" id="587872"/>
    <lineage>
        <taxon>Bacteria</taxon>
        <taxon>Bacillati</taxon>
        <taxon>Actinomycetota</taxon>
        <taxon>Actinomycetes</taxon>
        <taxon>Micrococcales</taxon>
        <taxon>Dermacoccaceae</taxon>
        <taxon>Yimella</taxon>
    </lineage>
</organism>
<dbReference type="PROSITE" id="PS51462">
    <property type="entry name" value="NUDIX"/>
    <property type="match status" value="1"/>
</dbReference>
<dbReference type="EMBL" id="VFMO01000001">
    <property type="protein sequence ID" value="TQJ12732.1"/>
    <property type="molecule type" value="Genomic_DNA"/>
</dbReference>
<dbReference type="SUPFAM" id="SSF55811">
    <property type="entry name" value="Nudix"/>
    <property type="match status" value="1"/>
</dbReference>
<dbReference type="InterPro" id="IPR020084">
    <property type="entry name" value="NUDIX_hydrolase_CS"/>
</dbReference>
<name>A0A542EBK8_9MICO</name>
<evidence type="ECO:0000313" key="7">
    <source>
        <dbReference type="Proteomes" id="UP000320806"/>
    </source>
</evidence>
<evidence type="ECO:0000256" key="2">
    <source>
        <dbReference type="ARBA" id="ARBA00005582"/>
    </source>
</evidence>
<feature type="domain" description="Nudix hydrolase" evidence="5">
    <location>
        <begin position="34"/>
        <end position="155"/>
    </location>
</feature>
<dbReference type="InterPro" id="IPR015797">
    <property type="entry name" value="NUDIX_hydrolase-like_dom_sf"/>
</dbReference>
<proteinExistence type="inferred from homology"/>
<dbReference type="InterPro" id="IPR020476">
    <property type="entry name" value="Nudix_hydrolase"/>
</dbReference>
<dbReference type="Proteomes" id="UP000320806">
    <property type="component" value="Unassembled WGS sequence"/>
</dbReference>